<dbReference type="Gene3D" id="3.30.1370.60">
    <property type="entry name" value="Hypothetical oxidoreductase yiak, domain 2"/>
    <property type="match status" value="1"/>
</dbReference>
<dbReference type="InterPro" id="IPR043144">
    <property type="entry name" value="Mal/L-sulf/L-lact_DH-like_ah"/>
</dbReference>
<dbReference type="PANTHER" id="PTHR11091:SF0">
    <property type="entry name" value="MALATE DEHYDROGENASE"/>
    <property type="match status" value="1"/>
</dbReference>
<dbReference type="InterPro" id="IPR036111">
    <property type="entry name" value="Mal/L-sulfo/L-lacto_DH-like_sf"/>
</dbReference>
<dbReference type="InterPro" id="IPR043143">
    <property type="entry name" value="Mal/L-sulf/L-lact_DH-like_NADP"/>
</dbReference>
<gene>
    <name evidence="3" type="ORF">U5817_13220</name>
</gene>
<accession>A0ABZ1AII2</accession>
<name>A0ABZ1AII2_AROEV</name>
<sequence>MPTTVNISIETALDLCKRAALAHGASEYVATSLATATVAAEARGQASVGIRHFFDYLDAMAEGRLDGAARPSLTRPAPAIIASDAHRGIAHLGFDLAFEDLVTTAKTLGLSLFTQRNAYTCGALGYFAERLAQRGLVALAAGNANALLAAGGAHRPIYGTNPLAFAAPQENGPSLLVDQASSATAFVNIRAAAEAGKPLPEGWALDQTGEPTTDATAALTGALLAFGGNRGGNIALMVEILATMSGGNWSLDAPSFLEGNQSPRVGMLVVAINPTVLDAHFTSRLSTQLDRLHGKYKVFVPGYEKAEALSASNANGMEVDEELVRKLQGY</sequence>
<dbReference type="Pfam" id="PF02615">
    <property type="entry name" value="Ldh_2"/>
    <property type="match status" value="1"/>
</dbReference>
<dbReference type="InterPro" id="IPR003767">
    <property type="entry name" value="Malate/L-lactate_DH-like"/>
</dbReference>
<dbReference type="RefSeq" id="WP_407277622.1">
    <property type="nucleotide sequence ID" value="NZ_CP141259.1"/>
</dbReference>
<evidence type="ECO:0000313" key="4">
    <source>
        <dbReference type="Proteomes" id="UP001626593"/>
    </source>
</evidence>
<dbReference type="EMBL" id="CP141259">
    <property type="protein sequence ID" value="WRL44171.1"/>
    <property type="molecule type" value="Genomic_DNA"/>
</dbReference>
<dbReference type="Gene3D" id="1.10.1530.10">
    <property type="match status" value="1"/>
</dbReference>
<evidence type="ECO:0000256" key="2">
    <source>
        <dbReference type="ARBA" id="ARBA00023002"/>
    </source>
</evidence>
<comment type="similarity">
    <text evidence="1">Belongs to the LDH2/MDH2 oxidoreductase family.</text>
</comment>
<evidence type="ECO:0000313" key="3">
    <source>
        <dbReference type="EMBL" id="WRL44171.1"/>
    </source>
</evidence>
<proteinExistence type="inferred from homology"/>
<evidence type="ECO:0000256" key="1">
    <source>
        <dbReference type="ARBA" id="ARBA00006056"/>
    </source>
</evidence>
<dbReference type="Proteomes" id="UP001626593">
    <property type="component" value="Chromosome"/>
</dbReference>
<keyword evidence="2" id="KW-0560">Oxidoreductase</keyword>
<keyword evidence="4" id="KW-1185">Reference proteome</keyword>
<dbReference type="SUPFAM" id="SSF89733">
    <property type="entry name" value="L-sulfolactate dehydrogenase-like"/>
    <property type="match status" value="1"/>
</dbReference>
<dbReference type="PANTHER" id="PTHR11091">
    <property type="entry name" value="OXIDOREDUCTASE-RELATED"/>
    <property type="match status" value="1"/>
</dbReference>
<organism evidence="3 4">
    <name type="scientific">Aromatoleum evansii</name>
    <name type="common">Azoarcus evansii</name>
    <dbReference type="NCBI Taxonomy" id="59406"/>
    <lineage>
        <taxon>Bacteria</taxon>
        <taxon>Pseudomonadati</taxon>
        <taxon>Pseudomonadota</taxon>
        <taxon>Betaproteobacteria</taxon>
        <taxon>Rhodocyclales</taxon>
        <taxon>Rhodocyclaceae</taxon>
        <taxon>Aromatoleum</taxon>
    </lineage>
</organism>
<protein>
    <submittedName>
        <fullName evidence="3">Ldh family oxidoreductase</fullName>
    </submittedName>
</protein>
<reference evidence="3 4" key="1">
    <citation type="submission" date="2023-12" db="EMBL/GenBank/DDBJ databases">
        <title>A. evansii MAY27, complete genome.</title>
        <authorList>
            <person name="Wang Y."/>
        </authorList>
    </citation>
    <scope>NUCLEOTIDE SEQUENCE [LARGE SCALE GENOMIC DNA]</scope>
    <source>
        <strain evidence="3 4">MAY27</strain>
    </source>
</reference>